<sequence length="325" mass="36695">MAEKQGVILVNLGTPSEATPAGVRAFLQEFLMDPRVVGIPRLLWWPLLNGIVLPLRCKRVAHAYQQIWLEQGSPLLVYSQQQQTALQALSGDSVIVELAMTYGQPSLQDAWLRLKARGVTQVLLLPLYPQYSSTTTACVSDAWQRVMAHEHHIPTYSLIGTHYQSSGYIKALADSIRRTGFSSELDDFLLFSFHGIPEQYADRGDPYPRQCKETAEQVAQELGLSASQWQLSFQSRFGKQKWLQPYTDTLLRQLPGNGKKRLYVVCPAFSVDCLETLEEIAEEGKETYLHAGGEFFRYVPALNADPGYMETLAAFIRQWQCAIQY</sequence>
<evidence type="ECO:0000256" key="5">
    <source>
        <dbReference type="ARBA" id="ARBA00023133"/>
    </source>
</evidence>
<dbReference type="CDD" id="cd00419">
    <property type="entry name" value="Ferrochelatase_C"/>
    <property type="match status" value="1"/>
</dbReference>
<evidence type="ECO:0000256" key="2">
    <source>
        <dbReference type="ARBA" id="ARBA00022490"/>
    </source>
</evidence>
<dbReference type="EMBL" id="JACHGR010000004">
    <property type="protein sequence ID" value="MBB6055424.1"/>
    <property type="molecule type" value="Genomic_DNA"/>
</dbReference>
<comment type="catalytic activity">
    <reaction evidence="9 10">
        <text>heme b + 2 H(+) = protoporphyrin IX + Fe(2+)</text>
        <dbReference type="Rhea" id="RHEA:22584"/>
        <dbReference type="ChEBI" id="CHEBI:15378"/>
        <dbReference type="ChEBI" id="CHEBI:29033"/>
        <dbReference type="ChEBI" id="CHEBI:57306"/>
        <dbReference type="ChEBI" id="CHEBI:60344"/>
        <dbReference type="EC" id="4.98.1.1"/>
    </reaction>
</comment>
<proteinExistence type="inferred from homology"/>
<evidence type="ECO:0000256" key="1">
    <source>
        <dbReference type="ARBA" id="ARBA00007718"/>
    </source>
</evidence>
<comment type="caution">
    <text evidence="11">The sequence shown here is derived from an EMBL/GenBank/DDBJ whole genome shotgun (WGS) entry which is preliminary data.</text>
</comment>
<evidence type="ECO:0000256" key="9">
    <source>
        <dbReference type="HAMAP-Rule" id="MF_00323"/>
    </source>
</evidence>
<organism evidence="11 12">
    <name type="scientific">Tolumonas osonensis</name>
    <dbReference type="NCBI Taxonomy" id="675874"/>
    <lineage>
        <taxon>Bacteria</taxon>
        <taxon>Pseudomonadati</taxon>
        <taxon>Pseudomonadota</taxon>
        <taxon>Gammaproteobacteria</taxon>
        <taxon>Aeromonadales</taxon>
        <taxon>Aeromonadaceae</taxon>
        <taxon>Tolumonas</taxon>
    </lineage>
</organism>
<accession>A0A841G8H9</accession>
<dbReference type="AlphaFoldDB" id="A0A841G8H9"/>
<comment type="similarity">
    <text evidence="1 9 10">Belongs to the ferrochelatase family.</text>
</comment>
<dbReference type="GO" id="GO:0004325">
    <property type="term" value="F:ferrochelatase activity"/>
    <property type="evidence" value="ECO:0007669"/>
    <property type="project" value="UniProtKB-UniRule"/>
</dbReference>
<evidence type="ECO:0000256" key="4">
    <source>
        <dbReference type="ARBA" id="ARBA00023004"/>
    </source>
</evidence>
<dbReference type="HAMAP" id="MF_00323">
    <property type="entry name" value="Ferrochelatase"/>
    <property type="match status" value="1"/>
</dbReference>
<keyword evidence="12" id="KW-1185">Reference proteome</keyword>
<feature type="binding site" evidence="9">
    <location>
        <position position="194"/>
    </location>
    <ligand>
        <name>Fe(2+)</name>
        <dbReference type="ChEBI" id="CHEBI:29033"/>
    </ligand>
</feature>
<dbReference type="SUPFAM" id="SSF53800">
    <property type="entry name" value="Chelatase"/>
    <property type="match status" value="1"/>
</dbReference>
<dbReference type="Proteomes" id="UP000585721">
    <property type="component" value="Unassembled WGS sequence"/>
</dbReference>
<dbReference type="InterPro" id="IPR001015">
    <property type="entry name" value="Ferrochelatase"/>
</dbReference>
<evidence type="ECO:0000313" key="11">
    <source>
        <dbReference type="EMBL" id="MBB6055424.1"/>
    </source>
</evidence>
<evidence type="ECO:0000256" key="7">
    <source>
        <dbReference type="ARBA" id="ARBA00023244"/>
    </source>
</evidence>
<dbReference type="EC" id="4.98.1.1" evidence="9 10"/>
<feature type="binding site" evidence="9">
    <location>
        <position position="275"/>
    </location>
    <ligand>
        <name>Fe(2+)</name>
        <dbReference type="ChEBI" id="CHEBI:29033"/>
    </ligand>
</feature>
<name>A0A841G8H9_9GAMM</name>
<dbReference type="PANTHER" id="PTHR11108">
    <property type="entry name" value="FERROCHELATASE"/>
    <property type="match status" value="1"/>
</dbReference>
<comment type="catalytic activity">
    <reaction evidence="8">
        <text>Fe-coproporphyrin III + 2 H(+) = coproporphyrin III + Fe(2+)</text>
        <dbReference type="Rhea" id="RHEA:49572"/>
        <dbReference type="ChEBI" id="CHEBI:15378"/>
        <dbReference type="ChEBI" id="CHEBI:29033"/>
        <dbReference type="ChEBI" id="CHEBI:68438"/>
        <dbReference type="ChEBI" id="CHEBI:131725"/>
        <dbReference type="EC" id="4.99.1.9"/>
    </reaction>
    <physiologicalReaction direction="right-to-left" evidence="8">
        <dbReference type="Rhea" id="RHEA:49574"/>
    </physiologicalReaction>
</comment>
<evidence type="ECO:0000256" key="6">
    <source>
        <dbReference type="ARBA" id="ARBA00023239"/>
    </source>
</evidence>
<dbReference type="InterPro" id="IPR019772">
    <property type="entry name" value="Ferrochelatase_AS"/>
</dbReference>
<dbReference type="UniPathway" id="UPA00252">
    <property type="reaction ID" value="UER00325"/>
</dbReference>
<keyword evidence="5 9" id="KW-0350">Heme biosynthesis</keyword>
<dbReference type="Pfam" id="PF00762">
    <property type="entry name" value="Ferrochelatase"/>
    <property type="match status" value="1"/>
</dbReference>
<keyword evidence="3 9" id="KW-0479">Metal-binding</keyword>
<keyword evidence="7 9" id="KW-0627">Porphyrin biosynthesis</keyword>
<dbReference type="PANTHER" id="PTHR11108:SF1">
    <property type="entry name" value="FERROCHELATASE, MITOCHONDRIAL"/>
    <property type="match status" value="1"/>
</dbReference>
<keyword evidence="4 9" id="KW-0408">Iron</keyword>
<keyword evidence="2 9" id="KW-0963">Cytoplasm</keyword>
<dbReference type="GO" id="GO:0005737">
    <property type="term" value="C:cytoplasm"/>
    <property type="evidence" value="ECO:0007669"/>
    <property type="project" value="UniProtKB-SubCell"/>
</dbReference>
<dbReference type="NCBIfam" id="TIGR00109">
    <property type="entry name" value="hemH"/>
    <property type="match status" value="1"/>
</dbReference>
<comment type="function">
    <text evidence="9 10">Catalyzes the ferrous insertion into protoporphyrin IX.</text>
</comment>
<reference evidence="11 12" key="1">
    <citation type="submission" date="2020-08" db="EMBL/GenBank/DDBJ databases">
        <title>Genomic Encyclopedia of Type Strains, Phase IV (KMG-IV): sequencing the most valuable type-strain genomes for metagenomic binning, comparative biology and taxonomic classification.</title>
        <authorList>
            <person name="Goeker M."/>
        </authorList>
    </citation>
    <scope>NUCLEOTIDE SEQUENCE [LARGE SCALE GENOMIC DNA]</scope>
    <source>
        <strain evidence="11 12">DSM 22975</strain>
    </source>
</reference>
<keyword evidence="6 9" id="KW-0456">Lyase</keyword>
<comment type="pathway">
    <text evidence="9 10">Porphyrin-containing compound metabolism; protoheme biosynthesis; protoheme from protoporphyrin-IX: step 1/1.</text>
</comment>
<dbReference type="FunFam" id="3.40.50.1400:FF:000002">
    <property type="entry name" value="Ferrochelatase"/>
    <property type="match status" value="1"/>
</dbReference>
<dbReference type="Gene3D" id="3.40.50.1400">
    <property type="match status" value="2"/>
</dbReference>
<gene>
    <name evidence="9" type="primary">hemH</name>
    <name evidence="11" type="ORF">HNR75_001330</name>
</gene>
<evidence type="ECO:0000313" key="12">
    <source>
        <dbReference type="Proteomes" id="UP000585721"/>
    </source>
</evidence>
<dbReference type="InterPro" id="IPR033644">
    <property type="entry name" value="Ferrochelatase_C"/>
</dbReference>
<evidence type="ECO:0000256" key="8">
    <source>
        <dbReference type="ARBA" id="ARBA00024536"/>
    </source>
</evidence>
<dbReference type="GO" id="GO:0006783">
    <property type="term" value="P:heme biosynthetic process"/>
    <property type="evidence" value="ECO:0007669"/>
    <property type="project" value="UniProtKB-UniRule"/>
</dbReference>
<dbReference type="CDD" id="cd03411">
    <property type="entry name" value="Ferrochelatase_N"/>
    <property type="match status" value="1"/>
</dbReference>
<evidence type="ECO:0000256" key="3">
    <source>
        <dbReference type="ARBA" id="ARBA00022723"/>
    </source>
</evidence>
<comment type="subcellular location">
    <subcellularLocation>
        <location evidence="9 10">Cytoplasm</location>
    </subcellularLocation>
</comment>
<evidence type="ECO:0000256" key="10">
    <source>
        <dbReference type="RuleBase" id="RU000607"/>
    </source>
</evidence>
<dbReference type="InterPro" id="IPR033659">
    <property type="entry name" value="Ferrochelatase_N"/>
</dbReference>
<protein>
    <recommendedName>
        <fullName evidence="9 10">Ferrochelatase</fullName>
        <ecNumber evidence="9 10">4.98.1.1</ecNumber>
    </recommendedName>
    <alternativeName>
        <fullName evidence="9">Heme synthase</fullName>
    </alternativeName>
    <alternativeName>
        <fullName evidence="9">Protoheme ferro-lyase</fullName>
    </alternativeName>
</protein>
<dbReference type="PROSITE" id="PS00534">
    <property type="entry name" value="FERROCHELATASE"/>
    <property type="match status" value="1"/>
</dbReference>
<dbReference type="RefSeq" id="WP_188026206.1">
    <property type="nucleotide sequence ID" value="NZ_JACHGR010000004.1"/>
</dbReference>
<dbReference type="GO" id="GO:0046872">
    <property type="term" value="F:metal ion binding"/>
    <property type="evidence" value="ECO:0007669"/>
    <property type="project" value="UniProtKB-KW"/>
</dbReference>